<reference evidence="2" key="1">
    <citation type="submission" date="2014-11" db="EMBL/GenBank/DDBJ databases">
        <authorList>
            <person name="Amaro Gonzalez C."/>
        </authorList>
    </citation>
    <scope>NUCLEOTIDE SEQUENCE</scope>
</reference>
<feature type="region of interest" description="Disordered" evidence="1">
    <location>
        <begin position="1"/>
        <end position="30"/>
    </location>
</feature>
<evidence type="ECO:0000313" key="2">
    <source>
        <dbReference type="EMBL" id="JAH34108.1"/>
    </source>
</evidence>
<feature type="compositionally biased region" description="Polar residues" evidence="1">
    <location>
        <begin position="1"/>
        <end position="11"/>
    </location>
</feature>
<dbReference type="AlphaFoldDB" id="A0A0E9S0Q7"/>
<protein>
    <submittedName>
        <fullName evidence="2">Uncharacterized protein</fullName>
    </submittedName>
</protein>
<proteinExistence type="predicted"/>
<accession>A0A0E9S0Q7</accession>
<dbReference type="EMBL" id="GBXM01074469">
    <property type="protein sequence ID" value="JAH34108.1"/>
    <property type="molecule type" value="Transcribed_RNA"/>
</dbReference>
<organism evidence="2">
    <name type="scientific">Anguilla anguilla</name>
    <name type="common">European freshwater eel</name>
    <name type="synonym">Muraena anguilla</name>
    <dbReference type="NCBI Taxonomy" id="7936"/>
    <lineage>
        <taxon>Eukaryota</taxon>
        <taxon>Metazoa</taxon>
        <taxon>Chordata</taxon>
        <taxon>Craniata</taxon>
        <taxon>Vertebrata</taxon>
        <taxon>Euteleostomi</taxon>
        <taxon>Actinopterygii</taxon>
        <taxon>Neopterygii</taxon>
        <taxon>Teleostei</taxon>
        <taxon>Anguilliformes</taxon>
        <taxon>Anguillidae</taxon>
        <taxon>Anguilla</taxon>
    </lineage>
</organism>
<sequence>MWSVLASTYSMHSGERRASTSLSNPERLPN</sequence>
<evidence type="ECO:0000256" key="1">
    <source>
        <dbReference type="SAM" id="MobiDB-lite"/>
    </source>
</evidence>
<name>A0A0E9S0Q7_ANGAN</name>
<reference evidence="2" key="2">
    <citation type="journal article" date="2015" name="Fish Shellfish Immunol.">
        <title>Early steps in the European eel (Anguilla anguilla)-Vibrio vulnificus interaction in the gills: Role of the RtxA13 toxin.</title>
        <authorList>
            <person name="Callol A."/>
            <person name="Pajuelo D."/>
            <person name="Ebbesson L."/>
            <person name="Teles M."/>
            <person name="MacKenzie S."/>
            <person name="Amaro C."/>
        </authorList>
    </citation>
    <scope>NUCLEOTIDE SEQUENCE</scope>
</reference>